<dbReference type="PANTHER" id="PTHR37415">
    <property type="entry name" value="EFF-1A"/>
    <property type="match status" value="1"/>
</dbReference>
<dbReference type="Proteomes" id="UP000887569">
    <property type="component" value="Unplaced"/>
</dbReference>
<keyword evidence="1" id="KW-0472">Membrane</keyword>
<dbReference type="WBParaSite" id="PgR027_g013_t01">
    <property type="protein sequence ID" value="PgR027_g013_t01"/>
    <property type="gene ID" value="PgR027_g013"/>
</dbReference>
<name>A0A915B4U1_PARUN</name>
<evidence type="ECO:0000313" key="3">
    <source>
        <dbReference type="WBParaSite" id="PgR027_g013_t01"/>
    </source>
</evidence>
<dbReference type="InterPro" id="IPR029213">
    <property type="entry name" value="Fusogen_EFF/AFF"/>
</dbReference>
<sequence length="632" mass="71574">FTGFNREMGLTELLIGFLVLFATIMRCSAISSPIRASEIFQPFLPISPPHCTKISIIKSILSHAAGDESARIVLMNIHLGLQSTVCFRLSNGSTQNASVFVDVLKSRVLEESWLHTLTLIQLEHHHPISQQYEFAIPEVNTNCICDCDPTSEICSARTHSFMTCNRPNTSTDTSCYRTFHASQSDAGCSPGSQSKLCCEVSFRPYKGISYMAVKLEQPSTFAIFKYIAYDYSAGRWVEKDKSTIRVEIDGRTQTRYLDRWRRIELSVSAGGRASRQLETGMYFTRSNPGGEMDQLRRQPINEINENNFERLGWYRKDANGHFGVQNGKIKMQKIHLAKVENCKEQRSQSYLDAHHYVDRNDPENPERFALEDSVEHIYPWIRSAQVVDGSARQAIIVHSEGTNLEVVLQVHDGNMALSFIHDFSKLGDFSGTIIVDFKSNRYFNLTVYDATGIIHGLVKRTTDRSSTEDFSFTTYIDDTRSANKTVIVPLPAMIGGGDRMICLRSDDERHEEGICRVVAFREEPLEINLLENTWKELEGYCPECNKISMSGFLTNLNPLNWASGVTSLSNFIMMVSDILVYLVVLLIVYFIITRCLFPLCKCVCKCGSCPSHRAVCCVDRSHKRRSKSTQYI</sequence>
<keyword evidence="1" id="KW-1133">Transmembrane helix</keyword>
<dbReference type="PANTHER" id="PTHR37415:SF2">
    <property type="entry name" value="EFF-1A-RELATED"/>
    <property type="match status" value="1"/>
</dbReference>
<dbReference type="GO" id="GO:0000768">
    <property type="term" value="P:syncytium formation by plasma membrane fusion"/>
    <property type="evidence" value="ECO:0007669"/>
    <property type="project" value="TreeGrafter"/>
</dbReference>
<proteinExistence type="predicted"/>
<keyword evidence="2" id="KW-1185">Reference proteome</keyword>
<dbReference type="Gene3D" id="2.60.98.60">
    <property type="entry name" value="Cell-cell fusogen EFF/AFF, domain 1"/>
    <property type="match status" value="3"/>
</dbReference>
<accession>A0A915B4U1</accession>
<organism evidence="2 3">
    <name type="scientific">Parascaris univalens</name>
    <name type="common">Nematode worm</name>
    <dbReference type="NCBI Taxonomy" id="6257"/>
    <lineage>
        <taxon>Eukaryota</taxon>
        <taxon>Metazoa</taxon>
        <taxon>Ecdysozoa</taxon>
        <taxon>Nematoda</taxon>
        <taxon>Chromadorea</taxon>
        <taxon>Rhabditida</taxon>
        <taxon>Spirurina</taxon>
        <taxon>Ascaridomorpha</taxon>
        <taxon>Ascaridoidea</taxon>
        <taxon>Ascarididae</taxon>
        <taxon>Parascaris</taxon>
    </lineage>
</organism>
<dbReference type="GO" id="GO:0044291">
    <property type="term" value="C:cell-cell contact zone"/>
    <property type="evidence" value="ECO:0007669"/>
    <property type="project" value="TreeGrafter"/>
</dbReference>
<dbReference type="Gene3D" id="2.60.40.3980">
    <property type="entry name" value="Cell-cell fusogen EFF/AFF, domain 3"/>
    <property type="match status" value="1"/>
</dbReference>
<dbReference type="InterPro" id="IPR043076">
    <property type="entry name" value="Fusogen_EFF/AFF_dom3"/>
</dbReference>
<dbReference type="AlphaFoldDB" id="A0A915B4U1"/>
<protein>
    <submittedName>
        <fullName evidence="3">Uncharacterized protein</fullName>
    </submittedName>
</protein>
<evidence type="ECO:0000256" key="1">
    <source>
        <dbReference type="SAM" id="Phobius"/>
    </source>
</evidence>
<evidence type="ECO:0000313" key="2">
    <source>
        <dbReference type="Proteomes" id="UP000887569"/>
    </source>
</evidence>
<dbReference type="Pfam" id="PF14884">
    <property type="entry name" value="EFF-AFF"/>
    <property type="match status" value="1"/>
</dbReference>
<keyword evidence="1" id="KW-0812">Transmembrane</keyword>
<reference evidence="3" key="1">
    <citation type="submission" date="2022-11" db="UniProtKB">
        <authorList>
            <consortium name="WormBaseParasite"/>
        </authorList>
    </citation>
    <scope>IDENTIFICATION</scope>
</reference>
<feature type="transmembrane region" description="Helical" evidence="1">
    <location>
        <begin position="571"/>
        <end position="592"/>
    </location>
</feature>